<feature type="domain" description="NB-ARC" evidence="3">
    <location>
        <begin position="64"/>
        <end position="115"/>
    </location>
</feature>
<reference evidence="5 6" key="1">
    <citation type="journal article" date="2021" name="BMC Genomics">
        <title>Datura genome reveals duplications of psychoactive alkaloid biosynthetic genes and high mutation rate following tissue culture.</title>
        <authorList>
            <person name="Rajewski A."/>
            <person name="Carter-House D."/>
            <person name="Stajich J."/>
            <person name="Litt A."/>
        </authorList>
    </citation>
    <scope>NUCLEOTIDE SEQUENCE [LARGE SCALE GENOMIC DNA]</scope>
    <source>
        <strain evidence="5">AR-01</strain>
    </source>
</reference>
<dbReference type="InterPro" id="IPR058922">
    <property type="entry name" value="WHD_DRP"/>
</dbReference>
<accession>A0ABS8V5S8</accession>
<dbReference type="Proteomes" id="UP000823775">
    <property type="component" value="Unassembled WGS sequence"/>
</dbReference>
<sequence length="262" mass="29639">MSGASSVGSWISWRSYLIRAEVAEIDEKKMVLDAMNPVQLKHYEICVVCLKYIHDRTCYWRFYVMLSVSTVNVREKQADELADQLHQETFIFKRYFILLDDVWEASVWDDPVAVLVAGILAEMENKVECWEQLANNLGPHIHKDSEVNMVNGSQEGFVKSCEGKSLEDIAEGYLENLIGRNLVMGTKRSSGGKIKACRVQAYCMISARRGQRKRRVSCGKNGIKMPILLPAFLVTCNCSSNAFMVKVIVLEIGCRACHMLSL</sequence>
<dbReference type="Pfam" id="PF23559">
    <property type="entry name" value="WHD_DRP"/>
    <property type="match status" value="1"/>
</dbReference>
<evidence type="ECO:0000313" key="5">
    <source>
        <dbReference type="EMBL" id="MCD9642521.1"/>
    </source>
</evidence>
<keyword evidence="2" id="KW-0067">ATP-binding</keyword>
<evidence type="ECO:0008006" key="7">
    <source>
        <dbReference type="Google" id="ProtNLM"/>
    </source>
</evidence>
<keyword evidence="6" id="KW-1185">Reference proteome</keyword>
<dbReference type="InterPro" id="IPR002182">
    <property type="entry name" value="NB-ARC"/>
</dbReference>
<evidence type="ECO:0000256" key="2">
    <source>
        <dbReference type="ARBA" id="ARBA00022840"/>
    </source>
</evidence>
<evidence type="ECO:0000259" key="3">
    <source>
        <dbReference type="Pfam" id="PF00931"/>
    </source>
</evidence>
<dbReference type="Pfam" id="PF00931">
    <property type="entry name" value="NB-ARC"/>
    <property type="match status" value="1"/>
</dbReference>
<organism evidence="5 6">
    <name type="scientific">Datura stramonium</name>
    <name type="common">Jimsonweed</name>
    <name type="synonym">Common thornapple</name>
    <dbReference type="NCBI Taxonomy" id="4076"/>
    <lineage>
        <taxon>Eukaryota</taxon>
        <taxon>Viridiplantae</taxon>
        <taxon>Streptophyta</taxon>
        <taxon>Embryophyta</taxon>
        <taxon>Tracheophyta</taxon>
        <taxon>Spermatophyta</taxon>
        <taxon>Magnoliopsida</taxon>
        <taxon>eudicotyledons</taxon>
        <taxon>Gunneridae</taxon>
        <taxon>Pentapetalae</taxon>
        <taxon>asterids</taxon>
        <taxon>lamiids</taxon>
        <taxon>Solanales</taxon>
        <taxon>Solanaceae</taxon>
        <taxon>Solanoideae</taxon>
        <taxon>Datureae</taxon>
        <taxon>Datura</taxon>
    </lineage>
</organism>
<evidence type="ECO:0000313" key="6">
    <source>
        <dbReference type="Proteomes" id="UP000823775"/>
    </source>
</evidence>
<comment type="caution">
    <text evidence="5">The sequence shown here is derived from an EMBL/GenBank/DDBJ whole genome shotgun (WGS) entry which is preliminary data.</text>
</comment>
<feature type="domain" description="Disease resistance protein winged helix" evidence="4">
    <location>
        <begin position="155"/>
        <end position="200"/>
    </location>
</feature>
<gene>
    <name evidence="5" type="ORF">HAX54_029363</name>
</gene>
<keyword evidence="1" id="KW-0547">Nucleotide-binding</keyword>
<protein>
    <recommendedName>
        <fullName evidence="7">NB-ARC domain-containing protein</fullName>
    </recommendedName>
</protein>
<name>A0ABS8V5S8_DATST</name>
<evidence type="ECO:0000259" key="4">
    <source>
        <dbReference type="Pfam" id="PF23559"/>
    </source>
</evidence>
<dbReference type="EMBL" id="JACEIK010003639">
    <property type="protein sequence ID" value="MCD9642521.1"/>
    <property type="molecule type" value="Genomic_DNA"/>
</dbReference>
<evidence type="ECO:0000256" key="1">
    <source>
        <dbReference type="ARBA" id="ARBA00022741"/>
    </source>
</evidence>
<proteinExistence type="predicted"/>